<evidence type="ECO:0000313" key="6">
    <source>
        <dbReference type="Proteomes" id="UP001497600"/>
    </source>
</evidence>
<comment type="subcellular location">
    <subcellularLocation>
        <location evidence="1">Lipid droplet</location>
    </subcellularLocation>
</comment>
<dbReference type="InterPro" id="IPR011032">
    <property type="entry name" value="GroES-like_sf"/>
</dbReference>
<dbReference type="PANTHER" id="PTHR11695:SF294">
    <property type="entry name" value="RETICULON-4-INTERACTING PROTEIN 1, MITOCHONDRIAL"/>
    <property type="match status" value="1"/>
</dbReference>
<comment type="similarity">
    <text evidence="3">Belongs to the YIM1 family.</text>
</comment>
<organism evidence="5 6">
    <name type="scientific">[Candida] anglica</name>
    <dbReference type="NCBI Taxonomy" id="148631"/>
    <lineage>
        <taxon>Eukaryota</taxon>
        <taxon>Fungi</taxon>
        <taxon>Dikarya</taxon>
        <taxon>Ascomycota</taxon>
        <taxon>Saccharomycotina</taxon>
        <taxon>Pichiomycetes</taxon>
        <taxon>Debaryomycetaceae</taxon>
        <taxon>Kurtzmaniella</taxon>
    </lineage>
</organism>
<dbReference type="PANTHER" id="PTHR11695">
    <property type="entry name" value="ALCOHOL DEHYDROGENASE RELATED"/>
    <property type="match status" value="1"/>
</dbReference>
<evidence type="ECO:0000256" key="1">
    <source>
        <dbReference type="ARBA" id="ARBA00004502"/>
    </source>
</evidence>
<name>A0ABP0EIN6_9ASCO</name>
<gene>
    <name evidence="5" type="primary">AST2</name>
    <name evidence="5" type="ORF">CAAN4_G17656</name>
</gene>
<dbReference type="Gene3D" id="3.90.180.10">
    <property type="entry name" value="Medium-chain alcohol dehydrogenases, catalytic domain"/>
    <property type="match status" value="1"/>
</dbReference>
<evidence type="ECO:0000256" key="2">
    <source>
        <dbReference type="ARBA" id="ARBA00022677"/>
    </source>
</evidence>
<proteinExistence type="inferred from homology"/>
<dbReference type="EMBL" id="OZ004259">
    <property type="protein sequence ID" value="CAK7919352.1"/>
    <property type="molecule type" value="Genomic_DNA"/>
</dbReference>
<dbReference type="InterPro" id="IPR020843">
    <property type="entry name" value="ER"/>
</dbReference>
<dbReference type="InterPro" id="IPR013154">
    <property type="entry name" value="ADH-like_N"/>
</dbReference>
<dbReference type="Gene3D" id="3.40.50.720">
    <property type="entry name" value="NAD(P)-binding Rossmann-like Domain"/>
    <property type="match status" value="1"/>
</dbReference>
<dbReference type="Pfam" id="PF08240">
    <property type="entry name" value="ADH_N"/>
    <property type="match status" value="1"/>
</dbReference>
<reference evidence="5 6" key="1">
    <citation type="submission" date="2024-01" db="EMBL/GenBank/DDBJ databases">
        <authorList>
            <consortium name="Genoscope - CEA"/>
            <person name="William W."/>
        </authorList>
    </citation>
    <scope>NUCLEOTIDE SEQUENCE [LARGE SCALE GENOMIC DNA]</scope>
    <source>
        <strain evidence="5 6">29B2s-10</strain>
    </source>
</reference>
<keyword evidence="2" id="KW-0551">Lipid droplet</keyword>
<dbReference type="InterPro" id="IPR036291">
    <property type="entry name" value="NAD(P)-bd_dom_sf"/>
</dbReference>
<evidence type="ECO:0000256" key="3">
    <source>
        <dbReference type="ARBA" id="ARBA00038249"/>
    </source>
</evidence>
<sequence length="371" mass="40696">MTFDKQELEFNALQYANNRSPMKIEKDAFQLTPIDGGKEYSVNSNEILIKVHSAALNPVDIVLYNSAHPLISYMKGGALQGTGRDYSGTVVAVGDSVTKKLDFNVGDKVCGMYTHPFGKGTVSEYIRLDPFVDSAITNVPENVSLEVACSWPLVYGTAQIMVETAKVETFSESSRVLVIGGATSVGRYVVQLCKNVYNVKDVVAICSASSAETVKSLGANSIIDYKVHPNIFNPVSEYAAEKGKFDAIFDCCGNGDLFQDLPSLLQSNSSSYLTIQGNKKGDYTVASMSHYMKSNLSMFPRIFMNALGLLGYNYAFVMTKPGKWIHDGKKNIELGKVKIQVDSVYKMNDFEEAFTKLRSNRASGKIIISVE</sequence>
<dbReference type="Pfam" id="PF13602">
    <property type="entry name" value="ADH_zinc_N_2"/>
    <property type="match status" value="1"/>
</dbReference>
<protein>
    <submittedName>
        <fullName evidence="5">Protein Ast2p</fullName>
    </submittedName>
</protein>
<dbReference type="Proteomes" id="UP001497600">
    <property type="component" value="Chromosome G"/>
</dbReference>
<dbReference type="InterPro" id="IPR050700">
    <property type="entry name" value="YIM1/Zinc_Alcohol_DH_Fams"/>
</dbReference>
<evidence type="ECO:0000313" key="5">
    <source>
        <dbReference type="EMBL" id="CAK7919352.1"/>
    </source>
</evidence>
<feature type="domain" description="Enoyl reductase (ER)" evidence="4">
    <location>
        <begin position="26"/>
        <end position="368"/>
    </location>
</feature>
<dbReference type="SUPFAM" id="SSF50129">
    <property type="entry name" value="GroES-like"/>
    <property type="match status" value="1"/>
</dbReference>
<dbReference type="SMART" id="SM00829">
    <property type="entry name" value="PKS_ER"/>
    <property type="match status" value="1"/>
</dbReference>
<keyword evidence="6" id="KW-1185">Reference proteome</keyword>
<accession>A0ABP0EIN6</accession>
<dbReference type="SUPFAM" id="SSF51735">
    <property type="entry name" value="NAD(P)-binding Rossmann-fold domains"/>
    <property type="match status" value="1"/>
</dbReference>
<evidence type="ECO:0000259" key="4">
    <source>
        <dbReference type="SMART" id="SM00829"/>
    </source>
</evidence>